<dbReference type="GO" id="GO:0052621">
    <property type="term" value="F:diguanylate cyclase activity"/>
    <property type="evidence" value="ECO:0007669"/>
    <property type="project" value="UniProtKB-EC"/>
</dbReference>
<sequence>MNTKDAQTARQQRIRSLFDEYIEMYSSRDDRLTARFSSNFSGYTGGGDFLVKDCAEWQKITRQDFAQVPGRLRIEMLDLSLQDISDDVVVVAAFFHIHLPVPDQILSRETARLVLIFRIEDADWKIVHSGISIPYHLVESGEVYPLKGLHERNSQLETLVEARTRELEEANLKLELLSNTDGLTGIANRRSFDHVFLQEWQRAQRSGNPLALIMLDVDHFKLFNDRYGHLVGDDCLRSLAQVLLKEVRRSGELVARYGGEEFVVLLPDSDLHAAADTARRIQEAVRALAIPHADVPSWIVSFSLGVASLTPNREQVPDDLLSKADAALYHAKNLGRDRVELAPL</sequence>
<protein>
    <recommendedName>
        <fullName evidence="1">diguanylate cyclase</fullName>
        <ecNumber evidence="1">2.7.7.65</ecNumber>
    </recommendedName>
</protein>
<evidence type="ECO:0000313" key="6">
    <source>
        <dbReference type="Proteomes" id="UP000587070"/>
    </source>
</evidence>
<dbReference type="OrthoDB" id="9813903at2"/>
<dbReference type="FunFam" id="3.30.70.270:FF:000001">
    <property type="entry name" value="Diguanylate cyclase domain protein"/>
    <property type="match status" value="1"/>
</dbReference>
<dbReference type="InterPro" id="IPR037401">
    <property type="entry name" value="SnoaL-like"/>
</dbReference>
<dbReference type="Pfam" id="PF13474">
    <property type="entry name" value="SnoaL_3"/>
    <property type="match status" value="1"/>
</dbReference>
<evidence type="ECO:0000259" key="4">
    <source>
        <dbReference type="PROSITE" id="PS50887"/>
    </source>
</evidence>
<dbReference type="EC" id="2.7.7.65" evidence="1"/>
<gene>
    <name evidence="5" type="ORF">GGD90_001417</name>
</gene>
<organism evidence="5 6">
    <name type="scientific">Rhodocyclus tenuis</name>
    <name type="common">Rhodospirillum tenue</name>
    <dbReference type="NCBI Taxonomy" id="1066"/>
    <lineage>
        <taxon>Bacteria</taxon>
        <taxon>Pseudomonadati</taxon>
        <taxon>Pseudomonadota</taxon>
        <taxon>Betaproteobacteria</taxon>
        <taxon>Rhodocyclales</taxon>
        <taxon>Rhodocyclaceae</taxon>
        <taxon>Rhodocyclus</taxon>
    </lineage>
</organism>
<dbReference type="Gene3D" id="3.10.450.50">
    <property type="match status" value="1"/>
</dbReference>
<dbReference type="GO" id="GO:0005886">
    <property type="term" value="C:plasma membrane"/>
    <property type="evidence" value="ECO:0007669"/>
    <property type="project" value="TreeGrafter"/>
</dbReference>
<keyword evidence="3" id="KW-0175">Coiled coil</keyword>
<feature type="domain" description="GGDEF" evidence="4">
    <location>
        <begin position="208"/>
        <end position="344"/>
    </location>
</feature>
<dbReference type="Proteomes" id="UP000587070">
    <property type="component" value="Unassembled WGS sequence"/>
</dbReference>
<name>A0A840G6L5_RHOTE</name>
<dbReference type="SMART" id="SM00267">
    <property type="entry name" value="GGDEF"/>
    <property type="match status" value="1"/>
</dbReference>
<reference evidence="5 6" key="1">
    <citation type="submission" date="2020-08" db="EMBL/GenBank/DDBJ databases">
        <title>Genome sequencing of Purple Non-Sulfur Bacteria from various extreme environments.</title>
        <authorList>
            <person name="Mayer M."/>
        </authorList>
    </citation>
    <scope>NUCLEOTIDE SEQUENCE [LARGE SCALE GENOMIC DNA]</scope>
    <source>
        <strain evidence="5 6">2761</strain>
    </source>
</reference>
<dbReference type="SUPFAM" id="SSF54427">
    <property type="entry name" value="NTF2-like"/>
    <property type="match status" value="1"/>
</dbReference>
<dbReference type="InterPro" id="IPR043128">
    <property type="entry name" value="Rev_trsase/Diguanyl_cyclase"/>
</dbReference>
<dbReference type="RefSeq" id="WP_153115565.1">
    <property type="nucleotide sequence ID" value="NZ_JACIGE010000004.1"/>
</dbReference>
<dbReference type="PANTHER" id="PTHR45138:SF9">
    <property type="entry name" value="DIGUANYLATE CYCLASE DGCM-RELATED"/>
    <property type="match status" value="1"/>
</dbReference>
<dbReference type="InterPro" id="IPR032710">
    <property type="entry name" value="NTF2-like_dom_sf"/>
</dbReference>
<keyword evidence="6" id="KW-1185">Reference proteome</keyword>
<comment type="catalytic activity">
    <reaction evidence="2">
        <text>2 GTP = 3',3'-c-di-GMP + 2 diphosphate</text>
        <dbReference type="Rhea" id="RHEA:24898"/>
        <dbReference type="ChEBI" id="CHEBI:33019"/>
        <dbReference type="ChEBI" id="CHEBI:37565"/>
        <dbReference type="ChEBI" id="CHEBI:58805"/>
        <dbReference type="EC" id="2.7.7.65"/>
    </reaction>
</comment>
<dbReference type="GO" id="GO:1902201">
    <property type="term" value="P:negative regulation of bacterial-type flagellum-dependent cell motility"/>
    <property type="evidence" value="ECO:0007669"/>
    <property type="project" value="TreeGrafter"/>
</dbReference>
<proteinExistence type="predicted"/>
<evidence type="ECO:0000313" key="5">
    <source>
        <dbReference type="EMBL" id="MBB4247051.1"/>
    </source>
</evidence>
<evidence type="ECO:0000256" key="3">
    <source>
        <dbReference type="SAM" id="Coils"/>
    </source>
</evidence>
<comment type="caution">
    <text evidence="5">The sequence shown here is derived from an EMBL/GenBank/DDBJ whole genome shotgun (WGS) entry which is preliminary data.</text>
</comment>
<dbReference type="GO" id="GO:0043709">
    <property type="term" value="P:cell adhesion involved in single-species biofilm formation"/>
    <property type="evidence" value="ECO:0007669"/>
    <property type="project" value="TreeGrafter"/>
</dbReference>
<feature type="coiled-coil region" evidence="3">
    <location>
        <begin position="153"/>
        <end position="180"/>
    </location>
</feature>
<dbReference type="EMBL" id="JACIGE010000004">
    <property type="protein sequence ID" value="MBB4247051.1"/>
    <property type="molecule type" value="Genomic_DNA"/>
</dbReference>
<dbReference type="Pfam" id="PF00990">
    <property type="entry name" value="GGDEF"/>
    <property type="match status" value="1"/>
</dbReference>
<dbReference type="NCBIfam" id="TIGR00254">
    <property type="entry name" value="GGDEF"/>
    <property type="match status" value="1"/>
</dbReference>
<evidence type="ECO:0000256" key="1">
    <source>
        <dbReference type="ARBA" id="ARBA00012528"/>
    </source>
</evidence>
<dbReference type="PROSITE" id="PS50887">
    <property type="entry name" value="GGDEF"/>
    <property type="match status" value="1"/>
</dbReference>
<evidence type="ECO:0000256" key="2">
    <source>
        <dbReference type="ARBA" id="ARBA00034247"/>
    </source>
</evidence>
<dbReference type="InterPro" id="IPR000160">
    <property type="entry name" value="GGDEF_dom"/>
</dbReference>
<dbReference type="AlphaFoldDB" id="A0A840G6L5"/>
<dbReference type="PANTHER" id="PTHR45138">
    <property type="entry name" value="REGULATORY COMPONENTS OF SENSORY TRANSDUCTION SYSTEM"/>
    <property type="match status" value="1"/>
</dbReference>
<dbReference type="InterPro" id="IPR050469">
    <property type="entry name" value="Diguanylate_Cyclase"/>
</dbReference>
<accession>A0A840G6L5</accession>
<dbReference type="CDD" id="cd01949">
    <property type="entry name" value="GGDEF"/>
    <property type="match status" value="1"/>
</dbReference>
<dbReference type="InterPro" id="IPR029787">
    <property type="entry name" value="Nucleotide_cyclase"/>
</dbReference>
<dbReference type="Gene3D" id="3.30.70.270">
    <property type="match status" value="1"/>
</dbReference>
<dbReference type="SUPFAM" id="SSF55073">
    <property type="entry name" value="Nucleotide cyclase"/>
    <property type="match status" value="1"/>
</dbReference>